<name>A0A451ATJ3_9GAMM</name>
<sequence length="55" mass="6504">MEPMDEVEETIARLFDLDKRLDKLCKEIKAEFGFDYVAAQLIHPIARHHQDGFWS</sequence>
<gene>
    <name evidence="1" type="ORF">BECKUNK1418G_GA0071005_13843</name>
    <name evidence="2" type="ORF">BECKUNK1418H_GA0071006_13673</name>
</gene>
<organism evidence="1">
    <name type="scientific">Candidatus Kentrum sp. UNK</name>
    <dbReference type="NCBI Taxonomy" id="2126344"/>
    <lineage>
        <taxon>Bacteria</taxon>
        <taxon>Pseudomonadati</taxon>
        <taxon>Pseudomonadota</taxon>
        <taxon>Gammaproteobacteria</taxon>
        <taxon>Candidatus Kentrum</taxon>
    </lineage>
</organism>
<evidence type="ECO:0000313" key="1">
    <source>
        <dbReference type="EMBL" id="VFK69359.1"/>
    </source>
</evidence>
<proteinExistence type="predicted"/>
<evidence type="ECO:0000313" key="2">
    <source>
        <dbReference type="EMBL" id="VFK73918.1"/>
    </source>
</evidence>
<accession>A0A451ATJ3</accession>
<dbReference type="EMBL" id="CAADGD010000367">
    <property type="protein sequence ID" value="VFK73918.1"/>
    <property type="molecule type" value="Genomic_DNA"/>
</dbReference>
<dbReference type="EMBL" id="CAADFZ010000384">
    <property type="protein sequence ID" value="VFK69359.1"/>
    <property type="molecule type" value="Genomic_DNA"/>
</dbReference>
<reference evidence="1" key="1">
    <citation type="submission" date="2019-02" db="EMBL/GenBank/DDBJ databases">
        <authorList>
            <person name="Gruber-Vodicka R. H."/>
            <person name="Seah K. B. B."/>
        </authorList>
    </citation>
    <scope>NUCLEOTIDE SEQUENCE</scope>
    <source>
        <strain evidence="2">BECK_BY19</strain>
        <strain evidence="1">BECK_BY8</strain>
    </source>
</reference>
<protein>
    <submittedName>
        <fullName evidence="1">Uncharacterized protein</fullName>
    </submittedName>
</protein>
<dbReference type="AlphaFoldDB" id="A0A451ATJ3"/>